<reference evidence="7" key="1">
    <citation type="submission" date="2018-06" db="EMBL/GenBank/DDBJ databases">
        <authorList>
            <person name="Zhirakovskaya E."/>
        </authorList>
    </citation>
    <scope>NUCLEOTIDE SEQUENCE</scope>
</reference>
<dbReference type="PANTHER" id="PTHR30606">
    <property type="entry name" value="LIPID A BIOSYNTHESIS LAUROYL ACYLTRANSFERASE"/>
    <property type="match status" value="1"/>
</dbReference>
<feature type="non-terminal residue" evidence="7">
    <location>
        <position position="170"/>
    </location>
</feature>
<comment type="subcellular location">
    <subcellularLocation>
        <location evidence="1">Cell inner membrane</location>
    </subcellularLocation>
</comment>
<accession>A0A3B1DKM0</accession>
<evidence type="ECO:0000256" key="6">
    <source>
        <dbReference type="ARBA" id="ARBA00023315"/>
    </source>
</evidence>
<proteinExistence type="predicted"/>
<dbReference type="Pfam" id="PF03279">
    <property type="entry name" value="Lip_A_acyltrans"/>
    <property type="match status" value="1"/>
</dbReference>
<evidence type="ECO:0000256" key="3">
    <source>
        <dbReference type="ARBA" id="ARBA00022519"/>
    </source>
</evidence>
<keyword evidence="5" id="KW-0472">Membrane</keyword>
<dbReference type="InterPro" id="IPR004960">
    <property type="entry name" value="LipA_acyltrans"/>
</dbReference>
<name>A0A3B1DKM0_9ZZZZ</name>
<dbReference type="GO" id="GO:1901137">
    <property type="term" value="P:carbohydrate derivative biosynthetic process"/>
    <property type="evidence" value="ECO:0007669"/>
    <property type="project" value="UniProtKB-ARBA"/>
</dbReference>
<dbReference type="PANTHER" id="PTHR30606:SF10">
    <property type="entry name" value="PHOSPHATIDYLINOSITOL MANNOSIDE ACYLTRANSFERASE"/>
    <property type="match status" value="1"/>
</dbReference>
<keyword evidence="4 7" id="KW-0808">Transferase</keyword>
<evidence type="ECO:0000256" key="4">
    <source>
        <dbReference type="ARBA" id="ARBA00022679"/>
    </source>
</evidence>
<dbReference type="GO" id="GO:0008913">
    <property type="term" value="F:Kdo2-lipid IVA acyltransferase activity"/>
    <property type="evidence" value="ECO:0007669"/>
    <property type="project" value="UniProtKB-EC"/>
</dbReference>
<evidence type="ECO:0000256" key="1">
    <source>
        <dbReference type="ARBA" id="ARBA00004533"/>
    </source>
</evidence>
<protein>
    <submittedName>
        <fullName evidence="7">Lipid A biosynthesis lauroyl acyltransferase</fullName>
        <ecNumber evidence="7">2.3.1.241</ecNumber>
    </submittedName>
</protein>
<keyword evidence="2" id="KW-1003">Cell membrane</keyword>
<gene>
    <name evidence="7" type="ORF">MNBD_PLANCTO02-965</name>
</gene>
<dbReference type="EC" id="2.3.1.241" evidence="7"/>
<keyword evidence="6 7" id="KW-0012">Acyltransferase</keyword>
<organism evidence="7">
    <name type="scientific">hydrothermal vent metagenome</name>
    <dbReference type="NCBI Taxonomy" id="652676"/>
    <lineage>
        <taxon>unclassified sequences</taxon>
        <taxon>metagenomes</taxon>
        <taxon>ecological metagenomes</taxon>
    </lineage>
</organism>
<evidence type="ECO:0000256" key="5">
    <source>
        <dbReference type="ARBA" id="ARBA00023136"/>
    </source>
</evidence>
<dbReference type="EMBL" id="UOGL01000063">
    <property type="protein sequence ID" value="VAX36548.1"/>
    <property type="molecule type" value="Genomic_DNA"/>
</dbReference>
<dbReference type="AlphaFoldDB" id="A0A3B1DKM0"/>
<evidence type="ECO:0000313" key="7">
    <source>
        <dbReference type="EMBL" id="VAX36548.1"/>
    </source>
</evidence>
<keyword evidence="3" id="KW-0997">Cell inner membrane</keyword>
<dbReference type="GO" id="GO:0005886">
    <property type="term" value="C:plasma membrane"/>
    <property type="evidence" value="ECO:0007669"/>
    <property type="project" value="UniProtKB-SubCell"/>
</dbReference>
<sequence length="170" mass="19849">MNPVDKDVFVKRKNKWTTPLIHRMEYFVFRLVVCIIDALPFRVATRLAEQFAWVIHRCLPKKLTRYHIAKENLQTAFGESLSDKKADAIILGMWVHLFRMITEIVLIPRKLRLFHCSDILTFRNRDETVRAFCSGRPVIMLSGHFGNWEIANVIFGLFGFPMGIVARDLD</sequence>
<evidence type="ECO:0000256" key="2">
    <source>
        <dbReference type="ARBA" id="ARBA00022475"/>
    </source>
</evidence>
<dbReference type="GO" id="GO:0008610">
    <property type="term" value="P:lipid biosynthetic process"/>
    <property type="evidence" value="ECO:0007669"/>
    <property type="project" value="UniProtKB-ARBA"/>
</dbReference>